<dbReference type="AlphaFoldDB" id="A0A5N6RC36"/>
<gene>
    <name evidence="2" type="ORF">FH972_014059</name>
</gene>
<keyword evidence="3" id="KW-1185">Reference proteome</keyword>
<proteinExistence type="predicted"/>
<dbReference type="Pfam" id="PF03478">
    <property type="entry name" value="Beta-prop_KIB1-4"/>
    <property type="match status" value="1"/>
</dbReference>
<accession>A0A5N6RC36</accession>
<evidence type="ECO:0000313" key="2">
    <source>
        <dbReference type="EMBL" id="KAE8057358.1"/>
    </source>
</evidence>
<dbReference type="PANTHER" id="PTHR44259:SF114">
    <property type="entry name" value="OS06G0707300 PROTEIN"/>
    <property type="match status" value="1"/>
</dbReference>
<name>A0A5N6RC36_9ROSI</name>
<dbReference type="EMBL" id="CM017325">
    <property type="protein sequence ID" value="KAE8057358.1"/>
    <property type="molecule type" value="Genomic_DNA"/>
</dbReference>
<sequence>MELKRDDSLLQRKLKKGRPTELTAKEESQLEGQLVELPQDLINEIGKRLINYADYVRLQSTCKSLKSMLPNMPNHQLSQIPWLMLPHDNGRENTRFSFLNPLENKMYNLDIPELKGMLLRGSSYGWILAVDGYPKLSLINPFTRAQIQLPPLDTFPGILRFDPNMLNEEYLISTDRIYYDKIHSRGLAFFREYFVQKVVLLSNPTSNEFTAMAIYGELREFAFCRSGDKKWSKLMVPRFAEDVMSYEGKFYILSGTKEIWIGDATSLPKVTRIAPPRSVPNDCWLVRMTSGEFAFASIRLKYIPIVNDPKERTYYETTHFVVYKLDQRRLKWIRVTSIGDDAFFIGKNNSLSISSQNLPNGWRKNCIYFSDAYIEGHIEGIVGGYDNVILHRYIEIVYALPPIAYLVLLPLQPLVPSRDSHFKENNLVNSNLICHVR</sequence>
<dbReference type="InterPro" id="IPR005174">
    <property type="entry name" value="KIB1-4_b-propeller"/>
</dbReference>
<reference evidence="2 3" key="1">
    <citation type="submission" date="2019-06" db="EMBL/GenBank/DDBJ databases">
        <title>A chromosomal-level reference genome of Carpinus fangiana (Coryloideae, Betulaceae).</title>
        <authorList>
            <person name="Yang X."/>
            <person name="Wang Z."/>
            <person name="Zhang L."/>
            <person name="Hao G."/>
            <person name="Liu J."/>
            <person name="Yang Y."/>
        </authorList>
    </citation>
    <scope>NUCLEOTIDE SEQUENCE [LARGE SCALE GENOMIC DNA]</scope>
    <source>
        <strain evidence="2">Cfa_2016G</strain>
        <tissue evidence="2">Leaf</tissue>
    </source>
</reference>
<evidence type="ECO:0000313" key="3">
    <source>
        <dbReference type="Proteomes" id="UP000327013"/>
    </source>
</evidence>
<dbReference type="PANTHER" id="PTHR44259">
    <property type="entry name" value="OS07G0183000 PROTEIN-RELATED"/>
    <property type="match status" value="1"/>
</dbReference>
<feature type="domain" description="KIB1-4 beta-propeller" evidence="1">
    <location>
        <begin position="99"/>
        <end position="378"/>
    </location>
</feature>
<dbReference type="OrthoDB" id="642536at2759"/>
<organism evidence="2 3">
    <name type="scientific">Carpinus fangiana</name>
    <dbReference type="NCBI Taxonomy" id="176857"/>
    <lineage>
        <taxon>Eukaryota</taxon>
        <taxon>Viridiplantae</taxon>
        <taxon>Streptophyta</taxon>
        <taxon>Embryophyta</taxon>
        <taxon>Tracheophyta</taxon>
        <taxon>Spermatophyta</taxon>
        <taxon>Magnoliopsida</taxon>
        <taxon>eudicotyledons</taxon>
        <taxon>Gunneridae</taxon>
        <taxon>Pentapetalae</taxon>
        <taxon>rosids</taxon>
        <taxon>fabids</taxon>
        <taxon>Fagales</taxon>
        <taxon>Betulaceae</taxon>
        <taxon>Carpinus</taxon>
    </lineage>
</organism>
<evidence type="ECO:0000259" key="1">
    <source>
        <dbReference type="Pfam" id="PF03478"/>
    </source>
</evidence>
<dbReference type="InterPro" id="IPR050942">
    <property type="entry name" value="F-box_BR-signaling"/>
</dbReference>
<dbReference type="Proteomes" id="UP000327013">
    <property type="component" value="Chromosome 5"/>
</dbReference>
<protein>
    <recommendedName>
        <fullName evidence="1">KIB1-4 beta-propeller domain-containing protein</fullName>
    </recommendedName>
</protein>